<dbReference type="InterPro" id="IPR056259">
    <property type="entry name" value="Dredd_N"/>
</dbReference>
<dbReference type="PROSITE" id="PS50208">
    <property type="entry name" value="CASPASE_P20"/>
    <property type="match status" value="1"/>
</dbReference>
<dbReference type="Proteomes" id="UP000695000">
    <property type="component" value="Unplaced"/>
</dbReference>
<dbReference type="SUPFAM" id="SSF52129">
    <property type="entry name" value="Caspase-like"/>
    <property type="match status" value="1"/>
</dbReference>
<dbReference type="PRINTS" id="PR00376">
    <property type="entry name" value="IL1BCENZYME"/>
</dbReference>
<feature type="region of interest" description="Disordered" evidence="3">
    <location>
        <begin position="1"/>
        <end position="20"/>
    </location>
</feature>
<dbReference type="PANTHER" id="PTHR22576">
    <property type="entry name" value="MUCOSA ASSOCIATED LYMPHOID TISSUE LYMPHOMA TRANSLOCATION PROTEIN 1/PARACASPASE"/>
    <property type="match status" value="1"/>
</dbReference>
<protein>
    <submittedName>
        <fullName evidence="7">Caspase-8</fullName>
    </submittedName>
</protein>
<proteinExistence type="inferred from homology"/>
<evidence type="ECO:0000256" key="3">
    <source>
        <dbReference type="SAM" id="MobiDB-lite"/>
    </source>
</evidence>
<accession>A0ABM1M2B3</accession>
<dbReference type="Pfam" id="PF00656">
    <property type="entry name" value="Peptidase_C14"/>
    <property type="match status" value="1"/>
</dbReference>
<reference evidence="7" key="1">
    <citation type="submission" date="2025-08" db="UniProtKB">
        <authorList>
            <consortium name="RefSeq"/>
        </authorList>
    </citation>
    <scope>IDENTIFICATION</scope>
</reference>
<evidence type="ECO:0000259" key="5">
    <source>
        <dbReference type="PROSITE" id="PS50208"/>
    </source>
</evidence>
<dbReference type="InterPro" id="IPR001309">
    <property type="entry name" value="Pept_C14_p20"/>
</dbReference>
<evidence type="ECO:0000313" key="6">
    <source>
        <dbReference type="Proteomes" id="UP000695000"/>
    </source>
</evidence>
<dbReference type="PANTHER" id="PTHR22576:SF41">
    <property type="entry name" value="CASPASE 14, APOPTOSIS-RELATED CYSTEINE PEPTIDASE"/>
    <property type="match status" value="1"/>
</dbReference>
<evidence type="ECO:0000256" key="2">
    <source>
        <dbReference type="RuleBase" id="RU003971"/>
    </source>
</evidence>
<dbReference type="SMART" id="SM00115">
    <property type="entry name" value="CASc"/>
    <property type="match status" value="1"/>
</dbReference>
<dbReference type="InterPro" id="IPR056260">
    <property type="entry name" value="Dredd_2nd"/>
</dbReference>
<dbReference type="PROSITE" id="PS50207">
    <property type="entry name" value="CASPASE_P10"/>
    <property type="match status" value="1"/>
</dbReference>
<dbReference type="Gene3D" id="3.40.50.1460">
    <property type="match status" value="1"/>
</dbReference>
<feature type="domain" description="Caspase family p20" evidence="5">
    <location>
        <begin position="280"/>
        <end position="416"/>
    </location>
</feature>
<feature type="domain" description="Caspase family p10" evidence="4">
    <location>
        <begin position="435"/>
        <end position="525"/>
    </location>
</feature>
<dbReference type="RefSeq" id="XP_017768713.1">
    <property type="nucleotide sequence ID" value="XM_017913224.1"/>
</dbReference>
<sequence length="527" mass="61201">MGVLQSKHNKSNSSDLDDSDKEIDEADFSKLCNNTNRSSQFTLIQSNQSCNMVLDSTVSFHPCPDEIFIYAFNNMDIADKISLIYLLYDDASIALQDMTLIVNGSQKNIIQNYMQSQSSTNAKDTIIEALAIIQDYSTLKILGMSKNNVEYKFHLQNMSSIYVNQIRKHIYLLLEKFDLTRAEQFINYVNNDMYQSHSFQVYPYLEMYFSYFETIKFISKTNFANILKVLKYMELDEEYDELKLIISQTENSNTFQNMKLDEMPVPNNASDTSYIFDPDHPGICLIFDIECFYTEINPMYKNLFTPLSEKLKDRQGTKFDSNRLKEVFENFNFKVLLQRNKTHVEMISIIQDTLNQVKKEDSSLFIIFLSHGIKGKVFASNSIPLEIEQIKKKMTHCRNLKDKPKVLIMQSCQGTEIYTENRTESNLTTDGPSMEWDESPDVCDILEIWSTVPGYASFRDINKGTWFIQTLCDVIENNNEEHLLDMCIRMQNIIKNKKGMIENGVIGKMAIEYTATFSKKIYFPPKK</sequence>
<comment type="similarity">
    <text evidence="1 2">Belongs to the peptidase C14A family.</text>
</comment>
<dbReference type="Pfam" id="PF23724">
    <property type="entry name" value="Dredd_2nd"/>
    <property type="match status" value="1"/>
</dbReference>
<dbReference type="Pfam" id="PF23725">
    <property type="entry name" value="Dredd_N"/>
    <property type="match status" value="1"/>
</dbReference>
<evidence type="ECO:0000259" key="4">
    <source>
        <dbReference type="PROSITE" id="PS50207"/>
    </source>
</evidence>
<keyword evidence="6" id="KW-1185">Reference proteome</keyword>
<dbReference type="InterPro" id="IPR002138">
    <property type="entry name" value="Pept_C14_p10"/>
</dbReference>
<evidence type="ECO:0000256" key="1">
    <source>
        <dbReference type="ARBA" id="ARBA00010134"/>
    </source>
</evidence>
<evidence type="ECO:0000313" key="7">
    <source>
        <dbReference type="RefSeq" id="XP_017768713.1"/>
    </source>
</evidence>
<organism evidence="6 7">
    <name type="scientific">Nicrophorus vespilloides</name>
    <name type="common">Boreal carrion beetle</name>
    <dbReference type="NCBI Taxonomy" id="110193"/>
    <lineage>
        <taxon>Eukaryota</taxon>
        <taxon>Metazoa</taxon>
        <taxon>Ecdysozoa</taxon>
        <taxon>Arthropoda</taxon>
        <taxon>Hexapoda</taxon>
        <taxon>Insecta</taxon>
        <taxon>Pterygota</taxon>
        <taxon>Neoptera</taxon>
        <taxon>Endopterygota</taxon>
        <taxon>Coleoptera</taxon>
        <taxon>Polyphaga</taxon>
        <taxon>Staphyliniformia</taxon>
        <taxon>Silphidae</taxon>
        <taxon>Nicrophorinae</taxon>
        <taxon>Nicrophorus</taxon>
    </lineage>
</organism>
<dbReference type="InterPro" id="IPR052039">
    <property type="entry name" value="Caspase-related_regulators"/>
</dbReference>
<dbReference type="InterPro" id="IPR029030">
    <property type="entry name" value="Caspase-like_dom_sf"/>
</dbReference>
<name>A0ABM1M2B3_NICVS</name>
<dbReference type="GeneID" id="108556913"/>
<gene>
    <name evidence="7" type="primary">LOC108556913</name>
</gene>
<dbReference type="InterPro" id="IPR015917">
    <property type="entry name" value="Pept_C14A"/>
</dbReference>
<dbReference type="InterPro" id="IPR011600">
    <property type="entry name" value="Pept_C14_caspase"/>
</dbReference>